<dbReference type="Proteomes" id="UP001291309">
    <property type="component" value="Unassembled WGS sequence"/>
</dbReference>
<dbReference type="InterPro" id="IPR043167">
    <property type="entry name" value="LpxI_C_sf"/>
</dbReference>
<protein>
    <submittedName>
        <fullName evidence="3">UDP-2,3-diacylglucosamine diphosphatase LpxI</fullName>
        <ecNumber evidence="3">3.6.1.54</ecNumber>
    </submittedName>
</protein>
<dbReference type="PANTHER" id="PTHR39962:SF1">
    <property type="entry name" value="LPXI FAMILY PROTEIN"/>
    <property type="match status" value="1"/>
</dbReference>
<keyword evidence="4" id="KW-1185">Reference proteome</keyword>
<dbReference type="PANTHER" id="PTHR39962">
    <property type="entry name" value="BLL4848 PROTEIN"/>
    <property type="match status" value="1"/>
</dbReference>
<gene>
    <name evidence="3" type="primary">lpxI</name>
    <name evidence="3" type="ORF">SYV04_26505</name>
</gene>
<evidence type="ECO:0000259" key="1">
    <source>
        <dbReference type="Pfam" id="PF06230"/>
    </source>
</evidence>
<dbReference type="InterPro" id="IPR010415">
    <property type="entry name" value="LpxI_C"/>
</dbReference>
<dbReference type="RefSeq" id="WP_321548690.1">
    <property type="nucleotide sequence ID" value="NZ_JAXIVS010000009.1"/>
</dbReference>
<organism evidence="3 4">
    <name type="scientific">Hyalangium rubrum</name>
    <dbReference type="NCBI Taxonomy" id="3103134"/>
    <lineage>
        <taxon>Bacteria</taxon>
        <taxon>Pseudomonadati</taxon>
        <taxon>Myxococcota</taxon>
        <taxon>Myxococcia</taxon>
        <taxon>Myxococcales</taxon>
        <taxon>Cystobacterineae</taxon>
        <taxon>Archangiaceae</taxon>
        <taxon>Hyalangium</taxon>
    </lineage>
</organism>
<dbReference type="Pfam" id="PF17930">
    <property type="entry name" value="LpxI_N"/>
    <property type="match status" value="1"/>
</dbReference>
<evidence type="ECO:0000313" key="4">
    <source>
        <dbReference type="Proteomes" id="UP001291309"/>
    </source>
</evidence>
<feature type="domain" description="LpxI N-terminal" evidence="2">
    <location>
        <begin position="3"/>
        <end position="131"/>
    </location>
</feature>
<evidence type="ECO:0000313" key="3">
    <source>
        <dbReference type="EMBL" id="MDY7229973.1"/>
    </source>
</evidence>
<dbReference type="InterPro" id="IPR053174">
    <property type="entry name" value="LpxI"/>
</dbReference>
<name>A0ABU5H912_9BACT</name>
<dbReference type="InterPro" id="IPR041255">
    <property type="entry name" value="LpxI_N"/>
</dbReference>
<comment type="caution">
    <text evidence="3">The sequence shown here is derived from an EMBL/GenBank/DDBJ whole genome shotgun (WGS) entry which is preliminary data.</text>
</comment>
<dbReference type="Gene3D" id="3.40.140.80">
    <property type="match status" value="1"/>
</dbReference>
<proteinExistence type="predicted"/>
<dbReference type="GO" id="GO:0016787">
    <property type="term" value="F:hydrolase activity"/>
    <property type="evidence" value="ECO:0007669"/>
    <property type="project" value="UniProtKB-KW"/>
</dbReference>
<dbReference type="Gene3D" id="3.40.50.20">
    <property type="match status" value="1"/>
</dbReference>
<dbReference type="EMBL" id="JAXIVS010000009">
    <property type="protein sequence ID" value="MDY7229973.1"/>
    <property type="molecule type" value="Genomic_DNA"/>
</dbReference>
<feature type="domain" description="LpxI C-terminal" evidence="1">
    <location>
        <begin position="135"/>
        <end position="264"/>
    </location>
</feature>
<accession>A0ABU5H912</accession>
<sequence>MERIGLIAGNGQLPFLFAREARSRGLEVIAVAHRGETDPALEAEVSAFTWVRLGQVDRIVRAFQKAEVKRAAMAGGIGRVRALTEAWPDLGAVRIISRLRSFRDDTLLRAIADYFEASGVTIVAPTDYLAQVLSPAGHLAGPRLHPAQEKDVALGVEVAALLGQADVGQTVVVRNGHVLALEAVEGTDETIRRGGKLGGKGAVVVKRCKPGQDLRFDLPAVGPRTLEVMREVGATVLAVEAGKTVLLDAPQLFQAAETNGVSVVAVP</sequence>
<evidence type="ECO:0000259" key="2">
    <source>
        <dbReference type="Pfam" id="PF17930"/>
    </source>
</evidence>
<dbReference type="Pfam" id="PF06230">
    <property type="entry name" value="LpxI_C"/>
    <property type="match status" value="1"/>
</dbReference>
<keyword evidence="3" id="KW-0378">Hydrolase</keyword>
<reference evidence="3 4" key="1">
    <citation type="submission" date="2023-12" db="EMBL/GenBank/DDBJ databases">
        <title>the genome sequence of Hyalangium sp. s54d21.</title>
        <authorList>
            <person name="Zhang X."/>
        </authorList>
    </citation>
    <scope>NUCLEOTIDE SEQUENCE [LARGE SCALE GENOMIC DNA]</scope>
    <source>
        <strain evidence="4">s54d21</strain>
    </source>
</reference>
<dbReference type="EC" id="3.6.1.54" evidence="3"/>